<sequence length="119" mass="13392">RRRCGAVPQPGKKHVLEPARHKLVPVGRYLPDRLAELHLVEVDVQELAAAVEEVAAVGEVPDEVELRPQHDVVEVEEDEAGQQRRLLRQYACLERVSAEFQIDKQECQRPEGLPQGDSS</sequence>
<evidence type="ECO:0000313" key="1">
    <source>
        <dbReference type="EMBL" id="JAT03727.1"/>
    </source>
</evidence>
<dbReference type="EMBL" id="GECU01003980">
    <property type="protein sequence ID" value="JAT03727.1"/>
    <property type="molecule type" value="Transcribed_RNA"/>
</dbReference>
<feature type="non-terminal residue" evidence="1">
    <location>
        <position position="119"/>
    </location>
</feature>
<dbReference type="AlphaFoldDB" id="A0A1B6JX02"/>
<protein>
    <submittedName>
        <fullName evidence="1">Uncharacterized protein</fullName>
    </submittedName>
</protein>
<name>A0A1B6JX02_9HEMI</name>
<proteinExistence type="predicted"/>
<reference evidence="1" key="1">
    <citation type="submission" date="2015-11" db="EMBL/GenBank/DDBJ databases">
        <title>De novo transcriptome assembly of four potential Pierce s Disease insect vectors from Arizona vineyards.</title>
        <authorList>
            <person name="Tassone E.E."/>
        </authorList>
    </citation>
    <scope>NUCLEOTIDE SEQUENCE</scope>
</reference>
<gene>
    <name evidence="1" type="ORF">g.57377</name>
</gene>
<organism evidence="1">
    <name type="scientific">Homalodisca liturata</name>
    <dbReference type="NCBI Taxonomy" id="320908"/>
    <lineage>
        <taxon>Eukaryota</taxon>
        <taxon>Metazoa</taxon>
        <taxon>Ecdysozoa</taxon>
        <taxon>Arthropoda</taxon>
        <taxon>Hexapoda</taxon>
        <taxon>Insecta</taxon>
        <taxon>Pterygota</taxon>
        <taxon>Neoptera</taxon>
        <taxon>Paraneoptera</taxon>
        <taxon>Hemiptera</taxon>
        <taxon>Auchenorrhyncha</taxon>
        <taxon>Membracoidea</taxon>
        <taxon>Cicadellidae</taxon>
        <taxon>Cicadellinae</taxon>
        <taxon>Proconiini</taxon>
        <taxon>Homalodisca</taxon>
    </lineage>
</organism>
<feature type="non-terminal residue" evidence="1">
    <location>
        <position position="1"/>
    </location>
</feature>
<accession>A0A1B6JX02</accession>